<keyword evidence="3" id="KW-0663">Pyridoxal phosphate</keyword>
<feature type="modified residue" description="N6-(pyridoxal phosphate)lysine" evidence="5">
    <location>
        <position position="199"/>
    </location>
</feature>
<proteinExistence type="inferred from homology"/>
<dbReference type="Proteomes" id="UP000315440">
    <property type="component" value="Unassembled WGS sequence"/>
</dbReference>
<comment type="cofactor">
    <cofactor evidence="1">
        <name>pyridoxal 5'-phosphate</name>
        <dbReference type="ChEBI" id="CHEBI:597326"/>
    </cofactor>
</comment>
<evidence type="ECO:0000313" key="8">
    <source>
        <dbReference type="Proteomes" id="UP000315440"/>
    </source>
</evidence>
<name>A0A5C5ZID7_9BACT</name>
<dbReference type="InterPro" id="IPR015424">
    <property type="entry name" value="PyrdxlP-dep_Trfase"/>
</dbReference>
<sequence length="343" mass="37040">MIDLRSDTMTRPTAGMREAMARAEVGDDVCGEDPTVIALEERVAHTLGKEAALFVPSGTMGNQIGIRLHCQPGDEFLTEAESHVLNYEQAAYAQLFGLAARAVVSTDGLPAIDDLDAAVRPDSDHAPRTRLLTLENTHNRWGGRLLQLAEVERVCLWAEGRGLGRHLDAARLWNAAVATGQSPASLSKPFDTVSVCFSKGLGCPVGSVLAGPKEMIRAARRLRKALGGGWRQAGILAAAAIYALDNHIDRLAEDHRHADRLADAVREAPGLTLVDDRCDTNIVMFDVEPSMGTGDAFCQRLETRGVRTWSVRPQRVRALTHLDVDSPRIDEACEAILAVAGGE</sequence>
<feature type="domain" description="Aromatic amino acid beta-eliminating lyase/threonine aldolase" evidence="6">
    <location>
        <begin position="3"/>
        <end position="287"/>
    </location>
</feature>
<evidence type="ECO:0000256" key="5">
    <source>
        <dbReference type="PIRSR" id="PIRSR017617-1"/>
    </source>
</evidence>
<organism evidence="7 8">
    <name type="scientific">Pseudobythopirellula maris</name>
    <dbReference type="NCBI Taxonomy" id="2527991"/>
    <lineage>
        <taxon>Bacteria</taxon>
        <taxon>Pseudomonadati</taxon>
        <taxon>Planctomycetota</taxon>
        <taxon>Planctomycetia</taxon>
        <taxon>Pirellulales</taxon>
        <taxon>Lacipirellulaceae</taxon>
        <taxon>Pseudobythopirellula</taxon>
    </lineage>
</organism>
<dbReference type="PIRSF" id="PIRSF017617">
    <property type="entry name" value="Thr_aldolase"/>
    <property type="match status" value="1"/>
</dbReference>
<dbReference type="Gene3D" id="3.90.1150.10">
    <property type="entry name" value="Aspartate Aminotransferase, domain 1"/>
    <property type="match status" value="1"/>
</dbReference>
<dbReference type="EC" id="4.1.2.49" evidence="7"/>
<dbReference type="InterPro" id="IPR015421">
    <property type="entry name" value="PyrdxlP-dep_Trfase_major"/>
</dbReference>
<evidence type="ECO:0000256" key="2">
    <source>
        <dbReference type="ARBA" id="ARBA00006966"/>
    </source>
</evidence>
<dbReference type="Pfam" id="PF01212">
    <property type="entry name" value="Beta_elim_lyase"/>
    <property type="match status" value="1"/>
</dbReference>
<dbReference type="InterPro" id="IPR023603">
    <property type="entry name" value="Low_specificity_L-TA-like"/>
</dbReference>
<evidence type="ECO:0000256" key="3">
    <source>
        <dbReference type="ARBA" id="ARBA00022898"/>
    </source>
</evidence>
<dbReference type="InterPro" id="IPR015422">
    <property type="entry name" value="PyrdxlP-dep_Trfase_small"/>
</dbReference>
<dbReference type="AlphaFoldDB" id="A0A5C5ZID7"/>
<dbReference type="EMBL" id="SJPQ01000004">
    <property type="protein sequence ID" value="TWT86948.1"/>
    <property type="molecule type" value="Genomic_DNA"/>
</dbReference>
<dbReference type="SUPFAM" id="SSF53383">
    <property type="entry name" value="PLP-dependent transferases"/>
    <property type="match status" value="1"/>
</dbReference>
<dbReference type="RefSeq" id="WP_197525883.1">
    <property type="nucleotide sequence ID" value="NZ_SJPQ01000004.1"/>
</dbReference>
<accession>A0A5C5ZID7</accession>
<gene>
    <name evidence="7" type="primary">ltaA</name>
    <name evidence="7" type="ORF">Mal64_37780</name>
</gene>
<dbReference type="GO" id="GO:0006567">
    <property type="term" value="P:L-threonine catabolic process"/>
    <property type="evidence" value="ECO:0007669"/>
    <property type="project" value="TreeGrafter"/>
</dbReference>
<comment type="similarity">
    <text evidence="2">Belongs to the threonine aldolase family.</text>
</comment>
<dbReference type="FunFam" id="3.40.640.10:FF:000030">
    <property type="entry name" value="Low-specificity L-threonine aldolase"/>
    <property type="match status" value="1"/>
</dbReference>
<dbReference type="PANTHER" id="PTHR48097">
    <property type="entry name" value="L-THREONINE ALDOLASE-RELATED"/>
    <property type="match status" value="1"/>
</dbReference>
<dbReference type="GO" id="GO:0008732">
    <property type="term" value="F:L-allo-threonine aldolase activity"/>
    <property type="evidence" value="ECO:0007669"/>
    <property type="project" value="UniProtKB-EC"/>
</dbReference>
<protein>
    <submittedName>
        <fullName evidence="7">L-allo-threonine aldolase</fullName>
        <ecNumber evidence="7">4.1.2.49</ecNumber>
    </submittedName>
</protein>
<dbReference type="Gene3D" id="3.40.640.10">
    <property type="entry name" value="Type I PLP-dependent aspartate aminotransferase-like (Major domain)"/>
    <property type="match status" value="1"/>
</dbReference>
<keyword evidence="8" id="KW-1185">Reference proteome</keyword>
<reference evidence="7 8" key="1">
    <citation type="submission" date="2019-02" db="EMBL/GenBank/DDBJ databases">
        <title>Deep-cultivation of Planctomycetes and their phenomic and genomic characterization uncovers novel biology.</title>
        <authorList>
            <person name="Wiegand S."/>
            <person name="Jogler M."/>
            <person name="Boedeker C."/>
            <person name="Pinto D."/>
            <person name="Vollmers J."/>
            <person name="Rivas-Marin E."/>
            <person name="Kohn T."/>
            <person name="Peeters S.H."/>
            <person name="Heuer A."/>
            <person name="Rast P."/>
            <person name="Oberbeckmann S."/>
            <person name="Bunk B."/>
            <person name="Jeske O."/>
            <person name="Meyerdierks A."/>
            <person name="Storesund J.E."/>
            <person name="Kallscheuer N."/>
            <person name="Luecker S."/>
            <person name="Lage O.M."/>
            <person name="Pohl T."/>
            <person name="Merkel B.J."/>
            <person name="Hornburger P."/>
            <person name="Mueller R.-W."/>
            <person name="Bruemmer F."/>
            <person name="Labrenz M."/>
            <person name="Spormann A.M."/>
            <person name="Op Den Camp H."/>
            <person name="Overmann J."/>
            <person name="Amann R."/>
            <person name="Jetten M.S.M."/>
            <person name="Mascher T."/>
            <person name="Medema M.H."/>
            <person name="Devos D.P."/>
            <person name="Kaster A.-K."/>
            <person name="Ovreas L."/>
            <person name="Rohde M."/>
            <person name="Galperin M.Y."/>
            <person name="Jogler C."/>
        </authorList>
    </citation>
    <scope>NUCLEOTIDE SEQUENCE [LARGE SCALE GENOMIC DNA]</scope>
    <source>
        <strain evidence="7 8">Mal64</strain>
    </source>
</reference>
<comment type="caution">
    <text evidence="7">The sequence shown here is derived from an EMBL/GenBank/DDBJ whole genome shotgun (WGS) entry which is preliminary data.</text>
</comment>
<evidence type="ECO:0000259" key="6">
    <source>
        <dbReference type="Pfam" id="PF01212"/>
    </source>
</evidence>
<dbReference type="GO" id="GO:0006545">
    <property type="term" value="P:glycine biosynthetic process"/>
    <property type="evidence" value="ECO:0007669"/>
    <property type="project" value="TreeGrafter"/>
</dbReference>
<keyword evidence="4 7" id="KW-0456">Lyase</keyword>
<dbReference type="InterPro" id="IPR001597">
    <property type="entry name" value="ArAA_b-elim_lyase/Thr_aldolase"/>
</dbReference>
<dbReference type="NCBIfam" id="NF041359">
    <property type="entry name" value="GntG_guanitoxin"/>
    <property type="match status" value="1"/>
</dbReference>
<evidence type="ECO:0000256" key="1">
    <source>
        <dbReference type="ARBA" id="ARBA00001933"/>
    </source>
</evidence>
<dbReference type="GO" id="GO:0005829">
    <property type="term" value="C:cytosol"/>
    <property type="evidence" value="ECO:0007669"/>
    <property type="project" value="TreeGrafter"/>
</dbReference>
<dbReference type="PANTHER" id="PTHR48097:SF9">
    <property type="entry name" value="L-THREONINE ALDOLASE"/>
    <property type="match status" value="1"/>
</dbReference>
<evidence type="ECO:0000256" key="4">
    <source>
        <dbReference type="ARBA" id="ARBA00023239"/>
    </source>
</evidence>
<evidence type="ECO:0000313" key="7">
    <source>
        <dbReference type="EMBL" id="TWT86948.1"/>
    </source>
</evidence>